<evidence type="ECO:0000313" key="2">
    <source>
        <dbReference type="Proteomes" id="UP000287651"/>
    </source>
</evidence>
<organism evidence="1 2">
    <name type="scientific">Ensete ventricosum</name>
    <name type="common">Abyssinian banana</name>
    <name type="synonym">Musa ensete</name>
    <dbReference type="NCBI Taxonomy" id="4639"/>
    <lineage>
        <taxon>Eukaryota</taxon>
        <taxon>Viridiplantae</taxon>
        <taxon>Streptophyta</taxon>
        <taxon>Embryophyta</taxon>
        <taxon>Tracheophyta</taxon>
        <taxon>Spermatophyta</taxon>
        <taxon>Magnoliopsida</taxon>
        <taxon>Liliopsida</taxon>
        <taxon>Zingiberales</taxon>
        <taxon>Musaceae</taxon>
        <taxon>Ensete</taxon>
    </lineage>
</organism>
<reference evidence="1 2" key="1">
    <citation type="journal article" date="2014" name="Agronomy (Basel)">
        <title>A Draft Genome Sequence for Ensete ventricosum, the Drought-Tolerant Tree Against Hunger.</title>
        <authorList>
            <person name="Harrison J."/>
            <person name="Moore K.A."/>
            <person name="Paszkiewicz K."/>
            <person name="Jones T."/>
            <person name="Grant M."/>
            <person name="Ambacheew D."/>
            <person name="Muzemil S."/>
            <person name="Studholme D.J."/>
        </authorList>
    </citation>
    <scope>NUCLEOTIDE SEQUENCE [LARGE SCALE GENOMIC DNA]</scope>
</reference>
<protein>
    <submittedName>
        <fullName evidence="1">Uncharacterized protein</fullName>
    </submittedName>
</protein>
<dbReference type="EMBL" id="AMZH03018385">
    <property type="protein sequence ID" value="RRT41681.1"/>
    <property type="molecule type" value="Genomic_DNA"/>
</dbReference>
<dbReference type="Proteomes" id="UP000287651">
    <property type="component" value="Unassembled WGS sequence"/>
</dbReference>
<sequence>MDATAGTWLCGSNRMKVAPAAREDGSSDLWFAYGVRSGKQQGLTRGGYGCWRQLGKATTEVAAVDAIVGDGRR</sequence>
<name>A0A426XQG6_ENSVE</name>
<proteinExistence type="predicted"/>
<evidence type="ECO:0000313" key="1">
    <source>
        <dbReference type="EMBL" id="RRT41681.1"/>
    </source>
</evidence>
<gene>
    <name evidence="1" type="ORF">B296_00057635</name>
</gene>
<comment type="caution">
    <text evidence="1">The sequence shown here is derived from an EMBL/GenBank/DDBJ whole genome shotgun (WGS) entry which is preliminary data.</text>
</comment>
<dbReference type="AlphaFoldDB" id="A0A426XQG6"/>
<accession>A0A426XQG6</accession>